<gene>
    <name evidence="2" type="ORF">SAMN05421544_11225</name>
</gene>
<evidence type="ECO:0000256" key="1">
    <source>
        <dbReference type="SAM" id="Phobius"/>
    </source>
</evidence>
<dbReference type="STRING" id="1071918.SAMN05421544_11225"/>
<keyword evidence="1" id="KW-0472">Membrane</keyword>
<keyword evidence="1" id="KW-1133">Transmembrane helix</keyword>
<dbReference type="Proteomes" id="UP000198517">
    <property type="component" value="Unassembled WGS sequence"/>
</dbReference>
<accession>A0A1G7DRE2</accession>
<organism evidence="2 3">
    <name type="scientific">Riemerella columbipharyngis</name>
    <dbReference type="NCBI Taxonomy" id="1071918"/>
    <lineage>
        <taxon>Bacteria</taxon>
        <taxon>Pseudomonadati</taxon>
        <taxon>Bacteroidota</taxon>
        <taxon>Flavobacteriia</taxon>
        <taxon>Flavobacteriales</taxon>
        <taxon>Weeksellaceae</taxon>
        <taxon>Riemerella</taxon>
    </lineage>
</organism>
<sequence length="50" mass="6018">MYLADKNIFFIMTTLEGASLNRIIFFYLNEAFGFRFFLLKINKICLQFQI</sequence>
<name>A0A1G7DRE2_9FLAO</name>
<protein>
    <submittedName>
        <fullName evidence="2">Uncharacterized protein</fullName>
    </submittedName>
</protein>
<dbReference type="EMBL" id="FNAS01000012">
    <property type="protein sequence ID" value="SDE54057.1"/>
    <property type="molecule type" value="Genomic_DNA"/>
</dbReference>
<reference evidence="2 3" key="1">
    <citation type="submission" date="2016-10" db="EMBL/GenBank/DDBJ databases">
        <authorList>
            <person name="de Groot N.N."/>
        </authorList>
    </citation>
    <scope>NUCLEOTIDE SEQUENCE [LARGE SCALE GENOMIC DNA]</scope>
    <source>
        <strain evidence="2 3">DSM 24015</strain>
    </source>
</reference>
<keyword evidence="3" id="KW-1185">Reference proteome</keyword>
<evidence type="ECO:0000313" key="3">
    <source>
        <dbReference type="Proteomes" id="UP000198517"/>
    </source>
</evidence>
<feature type="transmembrane region" description="Helical" evidence="1">
    <location>
        <begin position="20"/>
        <end position="38"/>
    </location>
</feature>
<dbReference type="AlphaFoldDB" id="A0A1G7DRE2"/>
<proteinExistence type="predicted"/>
<evidence type="ECO:0000313" key="2">
    <source>
        <dbReference type="EMBL" id="SDE54057.1"/>
    </source>
</evidence>
<keyword evidence="1" id="KW-0812">Transmembrane</keyword>